<organism evidence="1 2">
    <name type="scientific">Amblyomma americanum</name>
    <name type="common">Lone star tick</name>
    <dbReference type="NCBI Taxonomy" id="6943"/>
    <lineage>
        <taxon>Eukaryota</taxon>
        <taxon>Metazoa</taxon>
        <taxon>Ecdysozoa</taxon>
        <taxon>Arthropoda</taxon>
        <taxon>Chelicerata</taxon>
        <taxon>Arachnida</taxon>
        <taxon>Acari</taxon>
        <taxon>Parasitiformes</taxon>
        <taxon>Ixodida</taxon>
        <taxon>Ixodoidea</taxon>
        <taxon>Ixodidae</taxon>
        <taxon>Amblyomminae</taxon>
        <taxon>Amblyomma</taxon>
    </lineage>
</organism>
<dbReference type="EMBL" id="JARKHS020028720">
    <property type="protein sequence ID" value="KAK8764060.1"/>
    <property type="molecule type" value="Genomic_DNA"/>
</dbReference>
<evidence type="ECO:0000313" key="2">
    <source>
        <dbReference type="Proteomes" id="UP001321473"/>
    </source>
</evidence>
<evidence type="ECO:0000313" key="1">
    <source>
        <dbReference type="EMBL" id="KAK8764060.1"/>
    </source>
</evidence>
<reference evidence="1 2" key="1">
    <citation type="journal article" date="2023" name="Arcadia Sci">
        <title>De novo assembly of a long-read Amblyomma americanum tick genome.</title>
        <authorList>
            <person name="Chou S."/>
            <person name="Poskanzer K.E."/>
            <person name="Rollins M."/>
            <person name="Thuy-Boun P.S."/>
        </authorList>
    </citation>
    <scope>NUCLEOTIDE SEQUENCE [LARGE SCALE GENOMIC DNA]</scope>
    <source>
        <strain evidence="1">F_SG_1</strain>
        <tissue evidence="1">Salivary glands</tissue>
    </source>
</reference>
<sequence>KSVKTICDQENLKDFLFEILCLLFRPEAASSFSSEVSKCACQQYAIFDLCWVGRASFAANKLDKNGSFSQEINGKQFFTFFWLKNMLRDVEGVAGVRWVGRAVSVGL</sequence>
<gene>
    <name evidence="1" type="ORF">V5799_033332</name>
</gene>
<accession>A0AAQ4DNM0</accession>
<proteinExistence type="predicted"/>
<keyword evidence="2" id="KW-1185">Reference proteome</keyword>
<dbReference type="Proteomes" id="UP001321473">
    <property type="component" value="Unassembled WGS sequence"/>
</dbReference>
<dbReference type="AlphaFoldDB" id="A0AAQ4DNM0"/>
<feature type="non-terminal residue" evidence="1">
    <location>
        <position position="1"/>
    </location>
</feature>
<protein>
    <submittedName>
        <fullName evidence="1">Uncharacterized protein</fullName>
    </submittedName>
</protein>
<name>A0AAQ4DNM0_AMBAM</name>
<comment type="caution">
    <text evidence="1">The sequence shown here is derived from an EMBL/GenBank/DDBJ whole genome shotgun (WGS) entry which is preliminary data.</text>
</comment>